<dbReference type="PANTHER" id="PTHR43847:SF1">
    <property type="entry name" value="BLL3993 PROTEIN"/>
    <property type="match status" value="1"/>
</dbReference>
<dbReference type="Gene3D" id="1.20.120.1630">
    <property type="match status" value="1"/>
</dbReference>
<dbReference type="AlphaFoldDB" id="A0A072NH99"/>
<dbReference type="InterPro" id="IPR052527">
    <property type="entry name" value="Metal_cation-efflux_comp"/>
</dbReference>
<keyword evidence="6" id="KW-0808">Transferase</keyword>
<comment type="subcellular location">
    <subcellularLocation>
        <location evidence="1">Membrane</location>
        <topology evidence="1">Multi-pass membrane protein</topology>
    </subcellularLocation>
</comment>
<keyword evidence="3 5" id="KW-1133">Transmembrane helix</keyword>
<dbReference type="OrthoDB" id="7203053at2"/>
<dbReference type="InterPro" id="IPR007269">
    <property type="entry name" value="ICMT_MeTrfase"/>
</dbReference>
<evidence type="ECO:0000256" key="1">
    <source>
        <dbReference type="ARBA" id="ARBA00004141"/>
    </source>
</evidence>
<dbReference type="RefSeq" id="WP_003331474.1">
    <property type="nucleotide sequence ID" value="NZ_JJRY01000018.1"/>
</dbReference>
<name>A0A072NH99_SCHAZ</name>
<protein>
    <submittedName>
        <fullName evidence="6">15-methylpalmitoyl-4-hydroxy-2-pyrone 4-O-methyltransferase</fullName>
    </submittedName>
</protein>
<dbReference type="GO" id="GO:0004671">
    <property type="term" value="F:protein C-terminal S-isoprenylcysteine carboxyl O-methyltransferase activity"/>
    <property type="evidence" value="ECO:0007669"/>
    <property type="project" value="InterPro"/>
</dbReference>
<gene>
    <name evidence="6" type="ORF">M670_03660</name>
</gene>
<sequence>MFFSLFISLVILQRLAELGIARKNEKWMKANGGFEVGGEHYKYIVIVHILFFMSLMMEVSFFNKATSSQWIVFLFFFTLAQGLRVWSLLSLGKFWNTKIIIMPNVNIISTGPYKFIRHPNYLVVVVELLVIPLMFNAFLTAIIFTLLNMVVLSIRIPIEENALIRETNYKAVFHQRARFAPTRERT</sequence>
<proteinExistence type="predicted"/>
<keyword evidence="6" id="KW-0489">Methyltransferase</keyword>
<dbReference type="EMBL" id="JJRY01000018">
    <property type="protein sequence ID" value="KEF37069.1"/>
    <property type="molecule type" value="Genomic_DNA"/>
</dbReference>
<feature type="transmembrane region" description="Helical" evidence="5">
    <location>
        <begin position="121"/>
        <end position="147"/>
    </location>
</feature>
<comment type="caution">
    <text evidence="6">The sequence shown here is derived from an EMBL/GenBank/DDBJ whole genome shotgun (WGS) entry which is preliminary data.</text>
</comment>
<dbReference type="Proteomes" id="UP000027936">
    <property type="component" value="Unassembled WGS sequence"/>
</dbReference>
<dbReference type="Pfam" id="PF04140">
    <property type="entry name" value="ICMT"/>
    <property type="match status" value="1"/>
</dbReference>
<evidence type="ECO:0000256" key="3">
    <source>
        <dbReference type="ARBA" id="ARBA00022989"/>
    </source>
</evidence>
<evidence type="ECO:0000256" key="2">
    <source>
        <dbReference type="ARBA" id="ARBA00022692"/>
    </source>
</evidence>
<reference evidence="6 7" key="1">
    <citation type="submission" date="2014-04" db="EMBL/GenBank/DDBJ databases">
        <title>Draft genome sequence of Bacillus azotoformans MEV2011, a (co-) denitrifying strain unable to grow in the presence of oxygen.</title>
        <authorList>
            <person name="Nielsen M."/>
            <person name="Schreiber L."/>
            <person name="Finster K."/>
            <person name="Schramm A."/>
        </authorList>
    </citation>
    <scope>NUCLEOTIDE SEQUENCE [LARGE SCALE GENOMIC DNA]</scope>
    <source>
        <strain evidence="6 7">MEV2011</strain>
    </source>
</reference>
<accession>A0A072NH99</accession>
<keyword evidence="4 5" id="KW-0472">Membrane</keyword>
<organism evidence="6 7">
    <name type="scientific">Schinkia azotoformans MEV2011</name>
    <dbReference type="NCBI Taxonomy" id="1348973"/>
    <lineage>
        <taxon>Bacteria</taxon>
        <taxon>Bacillati</taxon>
        <taxon>Bacillota</taxon>
        <taxon>Bacilli</taxon>
        <taxon>Bacillales</taxon>
        <taxon>Bacillaceae</taxon>
        <taxon>Calidifontibacillus/Schinkia group</taxon>
        <taxon>Schinkia</taxon>
    </lineage>
</organism>
<evidence type="ECO:0000256" key="4">
    <source>
        <dbReference type="ARBA" id="ARBA00023136"/>
    </source>
</evidence>
<dbReference type="GO" id="GO:0032259">
    <property type="term" value="P:methylation"/>
    <property type="evidence" value="ECO:0007669"/>
    <property type="project" value="UniProtKB-KW"/>
</dbReference>
<evidence type="ECO:0000313" key="7">
    <source>
        <dbReference type="Proteomes" id="UP000027936"/>
    </source>
</evidence>
<evidence type="ECO:0000313" key="6">
    <source>
        <dbReference type="EMBL" id="KEF37069.1"/>
    </source>
</evidence>
<dbReference type="PANTHER" id="PTHR43847">
    <property type="entry name" value="BLL3993 PROTEIN"/>
    <property type="match status" value="1"/>
</dbReference>
<feature type="transmembrane region" description="Helical" evidence="5">
    <location>
        <begin position="70"/>
        <end position="89"/>
    </location>
</feature>
<dbReference type="PATRIC" id="fig|1348973.3.peg.3538"/>
<dbReference type="GO" id="GO:0016020">
    <property type="term" value="C:membrane"/>
    <property type="evidence" value="ECO:0007669"/>
    <property type="project" value="UniProtKB-SubCell"/>
</dbReference>
<evidence type="ECO:0000256" key="5">
    <source>
        <dbReference type="SAM" id="Phobius"/>
    </source>
</evidence>
<feature type="transmembrane region" description="Helical" evidence="5">
    <location>
        <begin position="40"/>
        <end position="63"/>
    </location>
</feature>
<dbReference type="GeneID" id="89469537"/>
<keyword evidence="2 5" id="KW-0812">Transmembrane</keyword>